<dbReference type="SUPFAM" id="SSF63411">
    <property type="entry name" value="LuxS/MPP-like metallohydrolase"/>
    <property type="match status" value="2"/>
</dbReference>
<dbReference type="InterPro" id="IPR001431">
    <property type="entry name" value="Pept_M16_Zn_BS"/>
</dbReference>
<evidence type="ECO:0000313" key="6">
    <source>
        <dbReference type="EMBL" id="ADI18149.1"/>
    </source>
</evidence>
<protein>
    <submittedName>
        <fullName evidence="6">Predicted Zn-dependent peptidases</fullName>
    </submittedName>
</protein>
<organism evidence="6">
    <name type="scientific">uncultured Verrucomicrobiales bacterium HF0200_39L05</name>
    <dbReference type="NCBI Taxonomy" id="710997"/>
    <lineage>
        <taxon>Bacteria</taxon>
        <taxon>Pseudomonadati</taxon>
        <taxon>Verrucomicrobiota</taxon>
        <taxon>Verrucomicrobiia</taxon>
        <taxon>Verrucomicrobiales</taxon>
        <taxon>environmental samples</taxon>
    </lineage>
</organism>
<accession>E0XUQ8</accession>
<evidence type="ECO:0000256" key="3">
    <source>
        <dbReference type="RuleBase" id="RU004447"/>
    </source>
</evidence>
<comment type="similarity">
    <text evidence="2 3">Belongs to the peptidase M16 family.</text>
</comment>
<dbReference type="Pfam" id="PF00675">
    <property type="entry name" value="Peptidase_M16"/>
    <property type="match status" value="1"/>
</dbReference>
<dbReference type="PANTHER" id="PTHR11851:SF49">
    <property type="entry name" value="MITOCHONDRIAL-PROCESSING PEPTIDASE SUBUNIT ALPHA"/>
    <property type="match status" value="1"/>
</dbReference>
<dbReference type="Gene3D" id="3.30.830.10">
    <property type="entry name" value="Metalloenzyme, LuxS/M16 peptidase-like"/>
    <property type="match status" value="2"/>
</dbReference>
<dbReference type="PANTHER" id="PTHR11851">
    <property type="entry name" value="METALLOPROTEASE"/>
    <property type="match status" value="1"/>
</dbReference>
<dbReference type="InterPro" id="IPR007863">
    <property type="entry name" value="Peptidase_M16_C"/>
</dbReference>
<feature type="domain" description="Peptidase M16 C-terminal" evidence="5">
    <location>
        <begin position="179"/>
        <end position="350"/>
    </location>
</feature>
<evidence type="ECO:0000256" key="2">
    <source>
        <dbReference type="ARBA" id="ARBA00007261"/>
    </source>
</evidence>
<name>E0XUQ8_9BACT</name>
<dbReference type="AlphaFoldDB" id="E0XUQ8"/>
<feature type="domain" description="Peptidase M16 N-terminal" evidence="4">
    <location>
        <begin position="24"/>
        <end position="169"/>
    </location>
</feature>
<dbReference type="EMBL" id="GU474882">
    <property type="protein sequence ID" value="ADI18149.1"/>
    <property type="molecule type" value="Genomic_DNA"/>
</dbReference>
<dbReference type="GO" id="GO:0006508">
    <property type="term" value="P:proteolysis"/>
    <property type="evidence" value="ECO:0007669"/>
    <property type="project" value="InterPro"/>
</dbReference>
<evidence type="ECO:0000259" key="4">
    <source>
        <dbReference type="Pfam" id="PF00675"/>
    </source>
</evidence>
<comment type="cofactor">
    <cofactor evidence="1">
        <name>Zn(2+)</name>
        <dbReference type="ChEBI" id="CHEBI:29105"/>
    </cofactor>
</comment>
<dbReference type="InterPro" id="IPR011765">
    <property type="entry name" value="Pept_M16_N"/>
</dbReference>
<dbReference type="GO" id="GO:0004222">
    <property type="term" value="F:metalloendopeptidase activity"/>
    <property type="evidence" value="ECO:0007669"/>
    <property type="project" value="InterPro"/>
</dbReference>
<dbReference type="InterPro" id="IPR011249">
    <property type="entry name" value="Metalloenz_LuxS/M16"/>
</dbReference>
<dbReference type="GO" id="GO:0046872">
    <property type="term" value="F:metal ion binding"/>
    <property type="evidence" value="ECO:0007669"/>
    <property type="project" value="InterPro"/>
</dbReference>
<evidence type="ECO:0000256" key="1">
    <source>
        <dbReference type="ARBA" id="ARBA00001947"/>
    </source>
</evidence>
<evidence type="ECO:0000259" key="5">
    <source>
        <dbReference type="Pfam" id="PF05193"/>
    </source>
</evidence>
<reference evidence="6" key="1">
    <citation type="journal article" date="2011" name="Environ. Microbiol.">
        <title>Time-series analyses of Monterey Bay coastal microbial picoplankton using a 'genome proxy' microarray.</title>
        <authorList>
            <person name="Rich V.I."/>
            <person name="Pham V.D."/>
            <person name="Eppley J."/>
            <person name="Shi Y."/>
            <person name="DeLong E.F."/>
        </authorList>
    </citation>
    <scope>NUCLEOTIDE SEQUENCE</scope>
</reference>
<dbReference type="PROSITE" id="PS00143">
    <property type="entry name" value="INSULINASE"/>
    <property type="match status" value="1"/>
</dbReference>
<dbReference type="Pfam" id="PF05193">
    <property type="entry name" value="Peptidase_M16_C"/>
    <property type="match status" value="1"/>
</dbReference>
<dbReference type="InterPro" id="IPR050361">
    <property type="entry name" value="MPP/UQCRC_Complex"/>
</dbReference>
<proteinExistence type="inferred from homology"/>
<sequence length="431" mass="48888">MVRRDGALIQRMYHFTRLPNGLRLATAELPHMASVSMGIWSAVGSRCERAGETGISHFLEHMLFKGTRRRSAAQISQEIEGIGGYINACTSEESTCYHARAHASQAARLMDVLADIYLNPVFDRREITRERHVIKEEIAMTLDQPSHHVLELSDETLWPDQPLGRSIAGNERSLNRTRRSELAGFHTRHYVSGSTVVVAAGDIRHRDLIDLAKRLARHIPAGSRSSWFPAVNGQVRPQIKLFTREIEQTQLALGIRTCSRHDPRRFALRLANVILGENMSSRLFQSIREEHGLAYSIYSTPNFYHDTGSLTIAAGLDTAHTQKSLKLTLDELRRLREKPPAADELRRARDYLIGQLELSLESTESQMNWVGEQLLGFDQVIPPDEIKARLNEIRPGDIRRVARDFFQPERLCLSLVSPLKSNRGLRKLLEL</sequence>